<feature type="compositionally biased region" description="Polar residues" evidence="1">
    <location>
        <begin position="20"/>
        <end position="30"/>
    </location>
</feature>
<feature type="compositionally biased region" description="Polar residues" evidence="1">
    <location>
        <begin position="1"/>
        <end position="13"/>
    </location>
</feature>
<accession>A0A834T3M1</accession>
<comment type="caution">
    <text evidence="2">The sequence shown here is derived from an EMBL/GenBank/DDBJ whole genome shotgun (WGS) entry which is preliminary data.</text>
</comment>
<dbReference type="EMBL" id="JAAIUW010000009">
    <property type="protein sequence ID" value="KAF7814960.1"/>
    <property type="molecule type" value="Genomic_DNA"/>
</dbReference>
<dbReference type="Proteomes" id="UP000634136">
    <property type="component" value="Unassembled WGS sequence"/>
</dbReference>
<reference evidence="2" key="1">
    <citation type="submission" date="2020-09" db="EMBL/GenBank/DDBJ databases">
        <title>Genome-Enabled Discovery of Anthraquinone Biosynthesis in Senna tora.</title>
        <authorList>
            <person name="Kang S.-H."/>
            <person name="Pandey R.P."/>
            <person name="Lee C.-M."/>
            <person name="Sim J.-S."/>
            <person name="Jeong J.-T."/>
            <person name="Choi B.-S."/>
            <person name="Jung M."/>
            <person name="Ginzburg D."/>
            <person name="Zhao K."/>
            <person name="Won S.Y."/>
            <person name="Oh T.-J."/>
            <person name="Yu Y."/>
            <person name="Kim N.-H."/>
            <person name="Lee O.R."/>
            <person name="Lee T.-H."/>
            <person name="Bashyal P."/>
            <person name="Kim T.-S."/>
            <person name="Lee W.-H."/>
            <person name="Kawkins C."/>
            <person name="Kim C.-K."/>
            <person name="Kim J.S."/>
            <person name="Ahn B.O."/>
            <person name="Rhee S.Y."/>
            <person name="Sohng J.K."/>
        </authorList>
    </citation>
    <scope>NUCLEOTIDE SEQUENCE</scope>
    <source>
        <tissue evidence="2">Leaf</tissue>
    </source>
</reference>
<feature type="region of interest" description="Disordered" evidence="1">
    <location>
        <begin position="1"/>
        <end position="30"/>
    </location>
</feature>
<dbReference type="AlphaFoldDB" id="A0A834T3M1"/>
<organism evidence="2 3">
    <name type="scientific">Senna tora</name>
    <dbReference type="NCBI Taxonomy" id="362788"/>
    <lineage>
        <taxon>Eukaryota</taxon>
        <taxon>Viridiplantae</taxon>
        <taxon>Streptophyta</taxon>
        <taxon>Embryophyta</taxon>
        <taxon>Tracheophyta</taxon>
        <taxon>Spermatophyta</taxon>
        <taxon>Magnoliopsida</taxon>
        <taxon>eudicotyledons</taxon>
        <taxon>Gunneridae</taxon>
        <taxon>Pentapetalae</taxon>
        <taxon>rosids</taxon>
        <taxon>fabids</taxon>
        <taxon>Fabales</taxon>
        <taxon>Fabaceae</taxon>
        <taxon>Caesalpinioideae</taxon>
        <taxon>Cassia clade</taxon>
        <taxon>Senna</taxon>
    </lineage>
</organism>
<gene>
    <name evidence="2" type="ORF">G2W53_028929</name>
</gene>
<evidence type="ECO:0000256" key="1">
    <source>
        <dbReference type="SAM" id="MobiDB-lite"/>
    </source>
</evidence>
<name>A0A834T3M1_9FABA</name>
<dbReference type="OrthoDB" id="8186325at2759"/>
<evidence type="ECO:0000313" key="3">
    <source>
        <dbReference type="Proteomes" id="UP000634136"/>
    </source>
</evidence>
<evidence type="ECO:0000313" key="2">
    <source>
        <dbReference type="EMBL" id="KAF7814960.1"/>
    </source>
</evidence>
<keyword evidence="3" id="KW-1185">Reference proteome</keyword>
<sequence>MAFQPASTTPNLTTRERSARSWNHSQEATSQMTRTELFKVLCDRGLTYPRPGKIWMTPFSSWFKVDWLCIFHQNIPGRFFGALKTSSYVKREPKGRKSLHIVEGNQLKQEGMCSVKNALGVKGSCLNRATLAFNLTDKMGNQASRLGDWHGIKIPENLNPRNQASRLRDWYGIEIPKILNPRNQASRPGNWLGIKTPEILHPRNQASRPGDCQGIDIPEN</sequence>
<protein>
    <submittedName>
        <fullName evidence="2">Uncharacterized protein</fullName>
    </submittedName>
</protein>
<feature type="region of interest" description="Disordered" evidence="1">
    <location>
        <begin position="199"/>
        <end position="220"/>
    </location>
</feature>
<proteinExistence type="predicted"/>